<dbReference type="RefSeq" id="WP_060929615.1">
    <property type="nucleotide sequence ID" value="NZ_KQ955281.1"/>
</dbReference>
<gene>
    <name evidence="1" type="ORF">HMPREF3200_01386</name>
</gene>
<accession>A0A133KDM7</accession>
<comment type="caution">
    <text evidence="1">The sequence shown here is derived from an EMBL/GenBank/DDBJ whole genome shotgun (WGS) entry which is preliminary data.</text>
</comment>
<organism evidence="1 2">
    <name type="scientific">Anaerococcus tetradius</name>
    <dbReference type="NCBI Taxonomy" id="33036"/>
    <lineage>
        <taxon>Bacteria</taxon>
        <taxon>Bacillati</taxon>
        <taxon>Bacillota</taxon>
        <taxon>Tissierellia</taxon>
        <taxon>Tissierellales</taxon>
        <taxon>Peptoniphilaceae</taxon>
        <taxon>Anaerococcus</taxon>
    </lineage>
</organism>
<dbReference type="EMBL" id="LRPM01000048">
    <property type="protein sequence ID" value="KWZ77565.1"/>
    <property type="molecule type" value="Genomic_DNA"/>
</dbReference>
<name>A0A133KDM7_9FIRM</name>
<evidence type="ECO:0000313" key="2">
    <source>
        <dbReference type="Proteomes" id="UP000070383"/>
    </source>
</evidence>
<dbReference type="STRING" id="33036.HMPREF3200_01386"/>
<proteinExistence type="predicted"/>
<protein>
    <submittedName>
        <fullName evidence="1">Uncharacterized protein</fullName>
    </submittedName>
</protein>
<reference evidence="2" key="1">
    <citation type="submission" date="2016-01" db="EMBL/GenBank/DDBJ databases">
        <authorList>
            <person name="Mitreva M."/>
            <person name="Pepin K.H."/>
            <person name="Mihindukulasuriya K.A."/>
            <person name="Fulton R."/>
            <person name="Fronick C."/>
            <person name="O'Laughlin M."/>
            <person name="Miner T."/>
            <person name="Herter B."/>
            <person name="Rosa B.A."/>
            <person name="Cordes M."/>
            <person name="Tomlinson C."/>
            <person name="Wollam A."/>
            <person name="Palsikar V.B."/>
            <person name="Mardis E.R."/>
            <person name="Wilson R.K."/>
        </authorList>
    </citation>
    <scope>NUCLEOTIDE SEQUENCE [LARGE SCALE GENOMIC DNA]</scope>
    <source>
        <strain evidence="2">MJR8151</strain>
    </source>
</reference>
<dbReference type="AlphaFoldDB" id="A0A133KDM7"/>
<dbReference type="Proteomes" id="UP000070383">
    <property type="component" value="Unassembled WGS sequence"/>
</dbReference>
<dbReference type="PATRIC" id="fig|33036.3.peg.1373"/>
<evidence type="ECO:0000313" key="1">
    <source>
        <dbReference type="EMBL" id="KWZ77565.1"/>
    </source>
</evidence>
<keyword evidence="2" id="KW-1185">Reference proteome</keyword>
<dbReference type="OrthoDB" id="9905524at2"/>
<sequence>MKINPNLTRFSEFKKGVLNIYQDSLDVTFLDDNVLKIKKRKDAEMGLIYMPLFNEIAEDESIAVYGKLNLINGRDIEVYFNGFSARPFHISNKGLNKIEAIGRKDEAYNQVQLRVYHNDEVIFRFTEIKLEKDEITPYIPNENAIETAKRQYFIGGGTSRKCIHSRSRGGGVLC</sequence>